<accession>A0A1S3KBU8</accession>
<evidence type="ECO:0000256" key="1">
    <source>
        <dbReference type="SAM" id="Phobius"/>
    </source>
</evidence>
<dbReference type="KEGG" id="lak:106180473"/>
<keyword evidence="1" id="KW-1133">Transmembrane helix</keyword>
<dbReference type="RefSeq" id="XP_013419914.1">
    <property type="nucleotide sequence ID" value="XM_013564460.2"/>
</dbReference>
<sequence>MTTYGNLIAIYETHLGLGSFLGPLIGGIILDNSAFSTLSGLLTGLSLGNAGALLIYCSTVYRPCGKKKSQEYYKLDSSRQWLLLEDAPKYMIETHLIQSKECDK</sequence>
<keyword evidence="1" id="KW-0812">Transmembrane</keyword>
<keyword evidence="2" id="KW-1185">Reference proteome</keyword>
<feature type="transmembrane region" description="Helical" evidence="1">
    <location>
        <begin position="41"/>
        <end position="61"/>
    </location>
</feature>
<organism evidence="2 3">
    <name type="scientific">Lingula anatina</name>
    <name type="common">Brachiopod</name>
    <name type="synonym">Lingula unguis</name>
    <dbReference type="NCBI Taxonomy" id="7574"/>
    <lineage>
        <taxon>Eukaryota</taxon>
        <taxon>Metazoa</taxon>
        <taxon>Spiralia</taxon>
        <taxon>Lophotrochozoa</taxon>
        <taxon>Brachiopoda</taxon>
        <taxon>Linguliformea</taxon>
        <taxon>Lingulata</taxon>
        <taxon>Lingulida</taxon>
        <taxon>Linguloidea</taxon>
        <taxon>Lingulidae</taxon>
        <taxon>Lingula</taxon>
    </lineage>
</organism>
<keyword evidence="1" id="KW-0472">Membrane</keyword>
<dbReference type="AlphaFoldDB" id="A0A1S3KBU8"/>
<dbReference type="InParanoid" id="A0A1S3KBU8"/>
<feature type="transmembrane region" description="Helical" evidence="1">
    <location>
        <begin position="7"/>
        <end position="29"/>
    </location>
</feature>
<proteinExistence type="predicted"/>
<evidence type="ECO:0000313" key="3">
    <source>
        <dbReference type="RefSeq" id="XP_013419914.1"/>
    </source>
</evidence>
<name>A0A1S3KBU8_LINAN</name>
<protein>
    <submittedName>
        <fullName evidence="3">Uncharacterized protein LOC106180473</fullName>
    </submittedName>
</protein>
<reference evidence="3" key="1">
    <citation type="submission" date="2025-08" db="UniProtKB">
        <authorList>
            <consortium name="RefSeq"/>
        </authorList>
    </citation>
    <scope>IDENTIFICATION</scope>
    <source>
        <tissue evidence="3">Gonads</tissue>
    </source>
</reference>
<dbReference type="GeneID" id="106180473"/>
<evidence type="ECO:0000313" key="2">
    <source>
        <dbReference type="Proteomes" id="UP000085678"/>
    </source>
</evidence>
<dbReference type="Proteomes" id="UP000085678">
    <property type="component" value="Unplaced"/>
</dbReference>
<gene>
    <name evidence="3" type="primary">LOC106180473</name>
</gene>